<protein>
    <recommendedName>
        <fullName evidence="6">Actin-like ATPase</fullName>
    </recommendedName>
</protein>
<dbReference type="GeneID" id="43600099"/>
<sequence>MPVPKRNATLSFLGFGIVLFIAVLCRPYTATLFHRIEYTDVVDYGDGTLGSSISNIIRANELSKVIGIDFGRACSRVGVFRNNVFEIISDEQGRSAIPNYVAFLDRGPPLVGFEAKEQALSNPKNTIYDFRRLIGRSFSDPELQEAIKELPYDVVDASGEPLIKIGTKHDYTGYTPEDISELVLRKLKSMAEIHLNTTVGHAVITVPSYFDGKQRQATQDAAAAAELSVLRVINEASAIGLAHRLDIKPCDEAAGRFDCTYILYDIREKESELTLLSIDRGVFEIVGTVGDGHLGWEDFEVPSETAHVQLKAPSNQQSERILALVKRLLLDARLEKKDVDGIIVTGDPLQISKIQAVLEAYFPDKIALTPSGFGHDQAIVCGAATQGQLFSEVYQDSTPQWTDVNPLSLGIETSTGAFLRVINRNSVIPTRKARVVSTSADTQGKVTIRILEGEREVASKNKLIGTLELTGISTEPKGVPEIEISFELDADEILTATAKLKWEESEVAKLVVAVRRRRYTEQEIDDIVREGEKFHEEDLELINYKY</sequence>
<evidence type="ECO:0008006" key="6">
    <source>
        <dbReference type="Google" id="ProtNLM"/>
    </source>
</evidence>
<comment type="similarity">
    <text evidence="3">Belongs to the heat shock protein 70 family.</text>
</comment>
<keyword evidence="5" id="KW-1185">Reference proteome</keyword>
<dbReference type="Pfam" id="PF00012">
    <property type="entry name" value="HSP70"/>
    <property type="match status" value="2"/>
</dbReference>
<dbReference type="InterPro" id="IPR043129">
    <property type="entry name" value="ATPase_NBD"/>
</dbReference>
<keyword evidence="2 3" id="KW-0067">ATP-binding</keyword>
<dbReference type="STRING" id="2656787.A0A370TIX4"/>
<dbReference type="SUPFAM" id="SSF100920">
    <property type="entry name" value="Heat shock protein 70kD (HSP70), peptide-binding domain"/>
    <property type="match status" value="1"/>
</dbReference>
<reference evidence="4 5" key="1">
    <citation type="journal article" date="2018" name="IMA Fungus">
        <title>IMA Genome-F 9: Draft genome sequence of Annulohypoxylon stygium, Aspergillus mulundensis, Berkeleyomyces basicola (syn. Thielaviopsis basicola), Ceratocystis smalleyi, two Cercospora beticola strains, Coleophoma cylindrospora, Fusarium fracticaudum, Phialophora cf. hyalina, and Morchella septimelata.</title>
        <authorList>
            <person name="Wingfield B.D."/>
            <person name="Bills G.F."/>
            <person name="Dong Y."/>
            <person name="Huang W."/>
            <person name="Nel W.J."/>
            <person name="Swalarsk-Parry B.S."/>
            <person name="Vaghefi N."/>
            <person name="Wilken P.M."/>
            <person name="An Z."/>
            <person name="de Beer Z.W."/>
            <person name="De Vos L."/>
            <person name="Chen L."/>
            <person name="Duong T.A."/>
            <person name="Gao Y."/>
            <person name="Hammerbacher A."/>
            <person name="Kikkert J.R."/>
            <person name="Li Y."/>
            <person name="Li H."/>
            <person name="Li K."/>
            <person name="Li Q."/>
            <person name="Liu X."/>
            <person name="Ma X."/>
            <person name="Naidoo K."/>
            <person name="Pethybridge S.J."/>
            <person name="Sun J."/>
            <person name="Steenkamp E.T."/>
            <person name="van der Nest M.A."/>
            <person name="van Wyk S."/>
            <person name="Wingfield M.J."/>
            <person name="Xiong C."/>
            <person name="Yue Q."/>
            <person name="Zhang X."/>
        </authorList>
    </citation>
    <scope>NUCLEOTIDE SEQUENCE [LARGE SCALE GENOMIC DNA]</scope>
    <source>
        <strain evidence="4 5">BP 5553</strain>
    </source>
</reference>
<dbReference type="Proteomes" id="UP000254866">
    <property type="component" value="Unassembled WGS sequence"/>
</dbReference>
<gene>
    <name evidence="4" type="ORF">BP5553_07250</name>
</gene>
<evidence type="ECO:0000313" key="5">
    <source>
        <dbReference type="Proteomes" id="UP000254866"/>
    </source>
</evidence>
<comment type="caution">
    <text evidence="4">The sequence shown here is derived from an EMBL/GenBank/DDBJ whole genome shotgun (WGS) entry which is preliminary data.</text>
</comment>
<dbReference type="GO" id="GO:0005524">
    <property type="term" value="F:ATP binding"/>
    <property type="evidence" value="ECO:0007669"/>
    <property type="project" value="UniProtKB-KW"/>
</dbReference>
<dbReference type="EMBL" id="NPIC01000006">
    <property type="protein sequence ID" value="RDL35319.1"/>
    <property type="molecule type" value="Genomic_DNA"/>
</dbReference>
<evidence type="ECO:0000256" key="1">
    <source>
        <dbReference type="ARBA" id="ARBA00022741"/>
    </source>
</evidence>
<keyword evidence="1 3" id="KW-0547">Nucleotide-binding</keyword>
<evidence type="ECO:0000313" key="4">
    <source>
        <dbReference type="EMBL" id="RDL35319.1"/>
    </source>
</evidence>
<evidence type="ECO:0000256" key="2">
    <source>
        <dbReference type="ARBA" id="ARBA00022840"/>
    </source>
</evidence>
<dbReference type="OrthoDB" id="3434456at2759"/>
<dbReference type="Gene3D" id="2.60.34.10">
    <property type="entry name" value="Substrate Binding Domain Of DNAk, Chain A, domain 1"/>
    <property type="match status" value="1"/>
</dbReference>
<accession>A0A370TIX4</accession>
<dbReference type="RefSeq" id="XP_031868142.1">
    <property type="nucleotide sequence ID" value="XM_032015873.1"/>
</dbReference>
<dbReference type="InterPro" id="IPR013126">
    <property type="entry name" value="Hsp_70_fam"/>
</dbReference>
<name>A0A370TIX4_9HELO</name>
<evidence type="ECO:0000256" key="3">
    <source>
        <dbReference type="RuleBase" id="RU003322"/>
    </source>
</evidence>
<dbReference type="SUPFAM" id="SSF53067">
    <property type="entry name" value="Actin-like ATPase domain"/>
    <property type="match status" value="2"/>
</dbReference>
<organism evidence="4 5">
    <name type="scientific">Venustampulla echinocandica</name>
    <dbReference type="NCBI Taxonomy" id="2656787"/>
    <lineage>
        <taxon>Eukaryota</taxon>
        <taxon>Fungi</taxon>
        <taxon>Dikarya</taxon>
        <taxon>Ascomycota</taxon>
        <taxon>Pezizomycotina</taxon>
        <taxon>Leotiomycetes</taxon>
        <taxon>Helotiales</taxon>
        <taxon>Pleuroascaceae</taxon>
        <taxon>Venustampulla</taxon>
    </lineage>
</organism>
<dbReference type="PANTHER" id="PTHR19375">
    <property type="entry name" value="HEAT SHOCK PROTEIN 70KDA"/>
    <property type="match status" value="1"/>
</dbReference>
<dbReference type="Gene3D" id="3.30.420.40">
    <property type="match status" value="2"/>
</dbReference>
<dbReference type="GO" id="GO:0140662">
    <property type="term" value="F:ATP-dependent protein folding chaperone"/>
    <property type="evidence" value="ECO:0007669"/>
    <property type="project" value="InterPro"/>
</dbReference>
<dbReference type="InterPro" id="IPR029047">
    <property type="entry name" value="HSP70_peptide-bd_sf"/>
</dbReference>
<proteinExistence type="inferred from homology"/>
<dbReference type="AlphaFoldDB" id="A0A370TIX4"/>
<dbReference type="PRINTS" id="PR00301">
    <property type="entry name" value="HEATSHOCK70"/>
</dbReference>